<evidence type="ECO:0000256" key="2">
    <source>
        <dbReference type="ARBA" id="ARBA00022842"/>
    </source>
</evidence>
<dbReference type="InterPro" id="IPR005630">
    <property type="entry name" value="Terpene_synthase_metal-bd"/>
</dbReference>
<dbReference type="InterPro" id="IPR008949">
    <property type="entry name" value="Isoprenoid_synthase_dom_sf"/>
</dbReference>
<evidence type="ECO:0000259" key="4">
    <source>
        <dbReference type="Pfam" id="PF03936"/>
    </source>
</evidence>
<dbReference type="OrthoDB" id="1305298at2759"/>
<dbReference type="GO" id="GO:0010333">
    <property type="term" value="F:terpene synthase activity"/>
    <property type="evidence" value="ECO:0007669"/>
    <property type="project" value="InterPro"/>
</dbReference>
<protein>
    <recommendedName>
        <fullName evidence="4">Terpene synthase metal-binding domain-containing protein</fullName>
    </recommendedName>
</protein>
<dbReference type="GO" id="GO:0000287">
    <property type="term" value="F:magnesium ion binding"/>
    <property type="evidence" value="ECO:0007669"/>
    <property type="project" value="InterPro"/>
</dbReference>
<gene>
    <name evidence="5" type="ORF">CCAM_LOCUS6497</name>
</gene>
<dbReference type="PANTHER" id="PTHR31225">
    <property type="entry name" value="OS04G0344100 PROTEIN-RELATED"/>
    <property type="match status" value="1"/>
</dbReference>
<name>A0A484KFM7_9ASTE</name>
<evidence type="ECO:0000256" key="3">
    <source>
        <dbReference type="ARBA" id="ARBA00023239"/>
    </source>
</evidence>
<evidence type="ECO:0000256" key="1">
    <source>
        <dbReference type="ARBA" id="ARBA00022723"/>
    </source>
</evidence>
<dbReference type="Proteomes" id="UP000595140">
    <property type="component" value="Unassembled WGS sequence"/>
</dbReference>
<dbReference type="Pfam" id="PF03936">
    <property type="entry name" value="Terpene_synth_C"/>
    <property type="match status" value="1"/>
</dbReference>
<keyword evidence="1" id="KW-0479">Metal-binding</keyword>
<keyword evidence="6" id="KW-1185">Reference proteome</keyword>
<feature type="domain" description="Terpene synthase metal-binding" evidence="4">
    <location>
        <begin position="34"/>
        <end position="98"/>
    </location>
</feature>
<keyword evidence="3" id="KW-0456">Lyase</keyword>
<evidence type="ECO:0000313" key="6">
    <source>
        <dbReference type="Proteomes" id="UP000595140"/>
    </source>
</evidence>
<dbReference type="Gene3D" id="1.10.600.10">
    <property type="entry name" value="Farnesyl Diphosphate Synthase"/>
    <property type="match status" value="1"/>
</dbReference>
<accession>A0A484KFM7</accession>
<reference evidence="5 6" key="1">
    <citation type="submission" date="2018-04" db="EMBL/GenBank/DDBJ databases">
        <authorList>
            <person name="Vogel A."/>
        </authorList>
    </citation>
    <scope>NUCLEOTIDE SEQUENCE [LARGE SCALE GENOMIC DNA]</scope>
</reference>
<keyword evidence="2" id="KW-0460">Magnesium</keyword>
<dbReference type="InterPro" id="IPR050148">
    <property type="entry name" value="Terpene_synthase-like"/>
</dbReference>
<dbReference type="EMBL" id="OOIL02000426">
    <property type="protein sequence ID" value="VFQ64721.1"/>
    <property type="molecule type" value="Genomic_DNA"/>
</dbReference>
<evidence type="ECO:0000313" key="5">
    <source>
        <dbReference type="EMBL" id="VFQ64721.1"/>
    </source>
</evidence>
<sequence length="106" mass="13124">MLLQFAKMDYNKLQDLYRREICECMRWWEEYVPKYPYVRNRLVEMYVFALVDYYEPYYSHARMITTKLFMILFVLDDTYDSYGTPMELECFTSQIQRLVSIHAMFT</sequence>
<proteinExistence type="predicted"/>
<dbReference type="AlphaFoldDB" id="A0A484KFM7"/>
<organism evidence="5 6">
    <name type="scientific">Cuscuta campestris</name>
    <dbReference type="NCBI Taxonomy" id="132261"/>
    <lineage>
        <taxon>Eukaryota</taxon>
        <taxon>Viridiplantae</taxon>
        <taxon>Streptophyta</taxon>
        <taxon>Embryophyta</taxon>
        <taxon>Tracheophyta</taxon>
        <taxon>Spermatophyta</taxon>
        <taxon>Magnoliopsida</taxon>
        <taxon>eudicotyledons</taxon>
        <taxon>Gunneridae</taxon>
        <taxon>Pentapetalae</taxon>
        <taxon>asterids</taxon>
        <taxon>lamiids</taxon>
        <taxon>Solanales</taxon>
        <taxon>Convolvulaceae</taxon>
        <taxon>Cuscuteae</taxon>
        <taxon>Cuscuta</taxon>
        <taxon>Cuscuta subgen. Grammica</taxon>
        <taxon>Cuscuta sect. Cleistogrammica</taxon>
    </lineage>
</organism>
<dbReference type="GO" id="GO:0016114">
    <property type="term" value="P:terpenoid biosynthetic process"/>
    <property type="evidence" value="ECO:0007669"/>
    <property type="project" value="InterPro"/>
</dbReference>
<dbReference type="SUPFAM" id="SSF48576">
    <property type="entry name" value="Terpenoid synthases"/>
    <property type="match status" value="1"/>
</dbReference>
<dbReference type="PANTHER" id="PTHR31225:SF93">
    <property type="entry name" value="ALPHA-HUMULENE_(-)-(E)-BETA-CARYOPHYLLENE SYNTHASE"/>
    <property type="match status" value="1"/>
</dbReference>